<dbReference type="InterPro" id="IPR024524">
    <property type="entry name" value="DUF3800"/>
</dbReference>
<evidence type="ECO:0000313" key="1">
    <source>
        <dbReference type="EMBL" id="OJH35154.1"/>
    </source>
</evidence>
<organism evidence="1 2">
    <name type="scientific">Cystobacter ferrugineus</name>
    <dbReference type="NCBI Taxonomy" id="83449"/>
    <lineage>
        <taxon>Bacteria</taxon>
        <taxon>Pseudomonadati</taxon>
        <taxon>Myxococcota</taxon>
        <taxon>Myxococcia</taxon>
        <taxon>Myxococcales</taxon>
        <taxon>Cystobacterineae</taxon>
        <taxon>Archangiaceae</taxon>
        <taxon>Cystobacter</taxon>
    </lineage>
</organism>
<reference evidence="1 2" key="2">
    <citation type="submission" date="2016-12" db="EMBL/GenBank/DDBJ databases">
        <title>Draft Genome Sequence of Cystobacter ferrugineus Strain Cbfe23.</title>
        <authorList>
            <person name="Akbar S."/>
            <person name="Dowd S.E."/>
            <person name="Stevens D.C."/>
        </authorList>
    </citation>
    <scope>NUCLEOTIDE SEQUENCE [LARGE SCALE GENOMIC DNA]</scope>
    <source>
        <strain evidence="1 2">Cbfe23</strain>
    </source>
</reference>
<dbReference type="AlphaFoldDB" id="A0A1L9AYS3"/>
<reference evidence="2" key="1">
    <citation type="submission" date="2016-11" db="EMBL/GenBank/DDBJ databases">
        <authorList>
            <person name="Shukria A."/>
            <person name="Stevens D.C."/>
        </authorList>
    </citation>
    <scope>NUCLEOTIDE SEQUENCE [LARGE SCALE GENOMIC DNA]</scope>
    <source>
        <strain evidence="2">Cbfe23</strain>
    </source>
</reference>
<evidence type="ECO:0000313" key="2">
    <source>
        <dbReference type="Proteomes" id="UP000182229"/>
    </source>
</evidence>
<dbReference type="OrthoDB" id="6057352at2"/>
<sequence length="439" mass="49432">MRVNLTTANHVYNSLTDLPSTPNQDAAANAMKIDSPRSTGTDAARKHAFVDEYGDPSIQVEKDGVSTYYIVTAVLIDEENLEPARSEVSAIRARHFGKGEMKSSGVGRDDARRCRVLKELARLPFRFVSLVVDKRQVRKDSGLIFKQPFIKFVHRQLFEKLYRAHPDLVMLGDKHGHKKFMDGFEGYVRRNVEQDLFRRPTFSFGDSKEEPLLQLADFITGTIGRLYDPKRETAAAADFIELLRDNATLVLTWPPEDRPIASLGGGGTKADRAIREYCLRQVFGFLAKHSAPQCPSEAAQVAVAEHLLFHFQSISETEYVPTGRLREFLIERGIAKFEEQQQFRSGVIAKLRDQGIILASSSKGYKIPASVRDLMDFVERTDTVVHPMIGRLERARTSVRLLTDGAVDIIGDDRFEYLRVLLDRGPLTKRPAGSSEEGY</sequence>
<evidence type="ECO:0008006" key="3">
    <source>
        <dbReference type="Google" id="ProtNLM"/>
    </source>
</evidence>
<dbReference type="Proteomes" id="UP000182229">
    <property type="component" value="Unassembled WGS sequence"/>
</dbReference>
<dbReference type="RefSeq" id="WP_071903734.1">
    <property type="nucleotide sequence ID" value="NZ_MPIN01000015.1"/>
</dbReference>
<protein>
    <recommendedName>
        <fullName evidence="3">DUF3800 domain-containing protein</fullName>
    </recommendedName>
</protein>
<dbReference type="Pfam" id="PF12686">
    <property type="entry name" value="DUF3800"/>
    <property type="match status" value="1"/>
</dbReference>
<accession>A0A1L9AYS3</accession>
<dbReference type="EMBL" id="MPIN01000015">
    <property type="protein sequence ID" value="OJH35154.1"/>
    <property type="molecule type" value="Genomic_DNA"/>
</dbReference>
<comment type="caution">
    <text evidence="1">The sequence shown here is derived from an EMBL/GenBank/DDBJ whole genome shotgun (WGS) entry which is preliminary data.</text>
</comment>
<dbReference type="STRING" id="83449.BON30_39520"/>
<gene>
    <name evidence="1" type="ORF">BON30_39520</name>
</gene>
<name>A0A1L9AYS3_9BACT</name>
<keyword evidence="2" id="KW-1185">Reference proteome</keyword>
<proteinExistence type="predicted"/>